<sequence length="98" mass="10772">WYDAVPEKVRRFRRYPSPDVSTTYLFDCVAVHLAYSSAHFELRRLPLRVTADGMTQVVEAGAADAEVDVATRCLNLDGFVAFMSTRLTGSGSSPGSKL</sequence>
<dbReference type="EMBL" id="FJ599992">
    <property type="protein sequence ID" value="ACU45044.1"/>
    <property type="molecule type" value="mRNA"/>
</dbReference>
<organism evidence="1">
    <name type="scientific">Pfiesteria piscicida</name>
    <name type="common">Phantom dinoflagellate</name>
    <dbReference type="NCBI Taxonomy" id="71001"/>
    <lineage>
        <taxon>Eukaryota</taxon>
        <taxon>Sar</taxon>
        <taxon>Alveolata</taxon>
        <taxon>Dinophyceae</taxon>
        <taxon>Peridiniales</taxon>
        <taxon>Pfiesteriaceae</taxon>
        <taxon>Pfiesteria</taxon>
    </lineage>
</organism>
<proteinExistence type="evidence at transcript level"/>
<evidence type="ECO:0000313" key="1">
    <source>
        <dbReference type="EMBL" id="ACU45044.1"/>
    </source>
</evidence>
<accession>E8Z6G4</accession>
<feature type="non-terminal residue" evidence="1">
    <location>
        <position position="1"/>
    </location>
</feature>
<dbReference type="AlphaFoldDB" id="E8Z6G4"/>
<reference evidence="1" key="1">
    <citation type="submission" date="2008-12" db="EMBL/GenBank/DDBJ databases">
        <authorList>
            <person name="Zhang H."/>
            <person name="Lin S."/>
        </authorList>
    </citation>
    <scope>NUCLEOTIDE SEQUENCE</scope>
    <source>
        <strain evidence="1">CCMP1831</strain>
    </source>
</reference>
<name>E8Z6G4_PFIPI</name>
<protein>
    <submittedName>
        <fullName evidence="1">Uncharacterized protein</fullName>
    </submittedName>
</protein>
<reference evidence="1" key="2">
    <citation type="book" date="2010" name="PROCEEDINGS OF 13TH INTERNATIONAL CONFERENCE ON HARMFUL ALGAE" publisher="International Society For The Study of Harmful Algae" city="Hong Kong, China">
        <title>Dinoflagellate meta-transcriptomics enabled by spliced leader.</title>
        <editorList>
            <person name="Unknown A."/>
        </editorList>
        <authorList>
            <person name="Lin S."/>
            <person name="Zhang H."/>
        </authorList>
    </citation>
    <scope>NUCLEOTIDE SEQUENCE</scope>
    <source>
        <strain evidence="1">CCMP1831</strain>
    </source>
</reference>